<gene>
    <name evidence="1" type="ORF">CHILSU_LOCUS2463</name>
</gene>
<keyword evidence="2" id="KW-1185">Reference proteome</keyword>
<dbReference type="InterPro" id="IPR010512">
    <property type="entry name" value="DUF1091"/>
</dbReference>
<organism evidence="1 2">
    <name type="scientific">Chilo suppressalis</name>
    <name type="common">Asiatic rice borer moth</name>
    <dbReference type="NCBI Taxonomy" id="168631"/>
    <lineage>
        <taxon>Eukaryota</taxon>
        <taxon>Metazoa</taxon>
        <taxon>Ecdysozoa</taxon>
        <taxon>Arthropoda</taxon>
        <taxon>Hexapoda</taxon>
        <taxon>Insecta</taxon>
        <taxon>Pterygota</taxon>
        <taxon>Neoptera</taxon>
        <taxon>Endopterygota</taxon>
        <taxon>Lepidoptera</taxon>
        <taxon>Glossata</taxon>
        <taxon>Ditrysia</taxon>
        <taxon>Pyraloidea</taxon>
        <taxon>Crambidae</taxon>
        <taxon>Crambinae</taxon>
        <taxon>Chilo</taxon>
    </lineage>
</organism>
<protein>
    <recommendedName>
        <fullName evidence="3">MD-2-related lipid-recognition domain-containing protein</fullName>
    </recommendedName>
</protein>
<dbReference type="EMBL" id="OU963907">
    <property type="protein sequence ID" value="CAH0399324.1"/>
    <property type="molecule type" value="Genomic_DNA"/>
</dbReference>
<dbReference type="Pfam" id="PF06477">
    <property type="entry name" value="DUF1091"/>
    <property type="match status" value="1"/>
</dbReference>
<evidence type="ECO:0008006" key="3">
    <source>
        <dbReference type="Google" id="ProtNLM"/>
    </source>
</evidence>
<accession>A0ABN8AYZ9</accession>
<evidence type="ECO:0000313" key="2">
    <source>
        <dbReference type="Proteomes" id="UP001153292"/>
    </source>
</evidence>
<name>A0ABN8AYZ9_CHISP</name>
<reference evidence="1" key="1">
    <citation type="submission" date="2021-12" db="EMBL/GenBank/DDBJ databases">
        <authorList>
            <person name="King R."/>
        </authorList>
    </citation>
    <scope>NUCLEOTIDE SEQUENCE</scope>
</reference>
<dbReference type="Proteomes" id="UP001153292">
    <property type="component" value="Chromosome 14"/>
</dbReference>
<proteinExistence type="predicted"/>
<evidence type="ECO:0000313" key="1">
    <source>
        <dbReference type="EMBL" id="CAH0399324.1"/>
    </source>
</evidence>
<sequence length="163" mass="18666">MCDNSEKKNWARIKLEICNPKYFLNCSITTFEAKHQNGDGGRILINMTLTALVPGTNNLSIGGTVEYKSKFRVNYHYKFCDFLKLPWVVAILETQNVPHPLPCPYPAGTFSVHNVEMPPAKWPLLLKSTKYRIYLEVNETSTKERAIAITLQGEMFKPNKRND</sequence>